<keyword evidence="2" id="KW-0808">Transferase</keyword>
<dbReference type="Pfam" id="PF13489">
    <property type="entry name" value="Methyltransf_23"/>
    <property type="match status" value="1"/>
</dbReference>
<reference evidence="2 3" key="2">
    <citation type="journal article" date="2021" name="Curr. Genet.">
        <title>Genetic response to nitrogen starvation in the aggressive Eucalyptus foliar pathogen Teratosphaeria destructans.</title>
        <authorList>
            <person name="Havenga M."/>
            <person name="Wingfield B.D."/>
            <person name="Wingfield M.J."/>
            <person name="Dreyer L.L."/>
            <person name="Roets F."/>
            <person name="Aylward J."/>
        </authorList>
    </citation>
    <scope>NUCLEOTIDE SEQUENCE [LARGE SCALE GENOMIC DNA]</scope>
    <source>
        <strain evidence="2">CMW44962</strain>
    </source>
</reference>
<dbReference type="PANTHER" id="PTHR43591:SF105">
    <property type="entry name" value="METHYLTRANSFERASE DOMAIN-CONTAINING PROTEIN-RELATED"/>
    <property type="match status" value="1"/>
</dbReference>
<accession>A0A9W7SKN3</accession>
<dbReference type="CDD" id="cd02440">
    <property type="entry name" value="AdoMet_MTases"/>
    <property type="match status" value="1"/>
</dbReference>
<gene>
    <name evidence="2" type="ORF">Tdes44962_MAKER00826</name>
</gene>
<feature type="region of interest" description="Disordered" evidence="1">
    <location>
        <begin position="1"/>
        <end position="30"/>
    </location>
</feature>
<name>A0A9W7SKN3_9PEZI</name>
<dbReference type="OrthoDB" id="2013972at2759"/>
<dbReference type="AlphaFoldDB" id="A0A9W7SKN3"/>
<keyword evidence="3" id="KW-1185">Reference proteome</keyword>
<evidence type="ECO:0000313" key="3">
    <source>
        <dbReference type="Proteomes" id="UP001138500"/>
    </source>
</evidence>
<organism evidence="2 3">
    <name type="scientific">Teratosphaeria destructans</name>
    <dbReference type="NCBI Taxonomy" id="418781"/>
    <lineage>
        <taxon>Eukaryota</taxon>
        <taxon>Fungi</taxon>
        <taxon>Dikarya</taxon>
        <taxon>Ascomycota</taxon>
        <taxon>Pezizomycotina</taxon>
        <taxon>Dothideomycetes</taxon>
        <taxon>Dothideomycetidae</taxon>
        <taxon>Mycosphaerellales</taxon>
        <taxon>Teratosphaeriaceae</taxon>
        <taxon>Teratosphaeria</taxon>
    </lineage>
</organism>
<dbReference type="Gene3D" id="3.40.50.150">
    <property type="entry name" value="Vaccinia Virus protein VP39"/>
    <property type="match status" value="1"/>
</dbReference>
<evidence type="ECO:0000256" key="1">
    <source>
        <dbReference type="SAM" id="MobiDB-lite"/>
    </source>
</evidence>
<dbReference type="PANTHER" id="PTHR43591">
    <property type="entry name" value="METHYLTRANSFERASE"/>
    <property type="match status" value="1"/>
</dbReference>
<dbReference type="InterPro" id="IPR029063">
    <property type="entry name" value="SAM-dependent_MTases_sf"/>
</dbReference>
<sequence>MAETAAPSAEPVSAAAEQATAHGAHGEEAVSAEVEVDVEQDSAYPADDTVSWRHIDSSSDTTSLASTLMRGHIEHGRKAPVDEQQFATMDAGHYLYLLMNSIVSPDNLLFRAPITDPKRILDIGTGPGTWAIDCADKFPETTVFGVDLHPPPAPFVPPNCFLEVDDVTQEWTFKENFDLIHMRQLLGAFTDDEWDDVYQKCYEHLKPGAWIEHLEADINAHSDDGSLAPDSLLAGWGPTFMPCGERAGRPLDVQATMRAKIEKAGFVNVQEHLFKTPVGTWPKNQILKQAGRINYSHWSDGLEGYAMFLLTHFGAPKPWTADEVRVYVAKVKQELQSRKLHCWHWSRRVWAQKPADHEV</sequence>
<dbReference type="GO" id="GO:0032259">
    <property type="term" value="P:methylation"/>
    <property type="evidence" value="ECO:0007669"/>
    <property type="project" value="UniProtKB-KW"/>
</dbReference>
<evidence type="ECO:0000313" key="2">
    <source>
        <dbReference type="EMBL" id="KAH9819837.1"/>
    </source>
</evidence>
<dbReference type="SUPFAM" id="SSF53335">
    <property type="entry name" value="S-adenosyl-L-methionine-dependent methyltransferases"/>
    <property type="match status" value="1"/>
</dbReference>
<proteinExistence type="predicted"/>
<comment type="caution">
    <text evidence="2">The sequence shown here is derived from an EMBL/GenBank/DDBJ whole genome shotgun (WGS) entry which is preliminary data.</text>
</comment>
<dbReference type="GO" id="GO:0008168">
    <property type="term" value="F:methyltransferase activity"/>
    <property type="evidence" value="ECO:0007669"/>
    <property type="project" value="UniProtKB-KW"/>
</dbReference>
<reference evidence="2 3" key="1">
    <citation type="journal article" date="2018" name="IMA Fungus">
        <title>IMA Genome-F 10: Nine draft genome sequences of Claviceps purpurea s.lat., including C. arundinis, C. humidiphila, and C. cf. spartinae, pseudomolecules for the pitch canker pathogen Fusarium circinatum, draft genome of Davidsoniella eucalypti, Grosmannia galeiformis, Quambalaria eucalypti, and Teratosphaeria destructans.</title>
        <authorList>
            <person name="Wingfield B.D."/>
            <person name="Liu M."/>
            <person name="Nguyen H.D."/>
            <person name="Lane F.A."/>
            <person name="Morgan S.W."/>
            <person name="De Vos L."/>
            <person name="Wilken P.M."/>
            <person name="Duong T.A."/>
            <person name="Aylward J."/>
            <person name="Coetzee M.P."/>
            <person name="Dadej K."/>
            <person name="De Beer Z.W."/>
            <person name="Findlay W."/>
            <person name="Havenga M."/>
            <person name="Kolarik M."/>
            <person name="Menzies J.G."/>
            <person name="Naidoo K."/>
            <person name="Pochopski O."/>
            <person name="Shoukouhi P."/>
            <person name="Santana Q.C."/>
            <person name="Seifert K.A."/>
            <person name="Soal N."/>
            <person name="Steenkamp E.T."/>
            <person name="Tatham C.T."/>
            <person name="van der Nest M.A."/>
            <person name="Wingfield M.J."/>
        </authorList>
    </citation>
    <scope>NUCLEOTIDE SEQUENCE [LARGE SCALE GENOMIC DNA]</scope>
    <source>
        <strain evidence="2">CMW44962</strain>
    </source>
</reference>
<keyword evidence="2" id="KW-0489">Methyltransferase</keyword>
<dbReference type="Proteomes" id="UP001138500">
    <property type="component" value="Unassembled WGS sequence"/>
</dbReference>
<protein>
    <submittedName>
        <fullName evidence="2">Methyltransferase domain-containing protein</fullName>
    </submittedName>
</protein>
<dbReference type="EMBL" id="RIBY02002311">
    <property type="protein sequence ID" value="KAH9819837.1"/>
    <property type="molecule type" value="Genomic_DNA"/>
</dbReference>